<dbReference type="GO" id="GO:0005524">
    <property type="term" value="F:ATP binding"/>
    <property type="evidence" value="ECO:0007669"/>
    <property type="project" value="UniProtKB-KW"/>
</dbReference>
<feature type="compositionally biased region" description="Basic and acidic residues" evidence="7">
    <location>
        <begin position="17"/>
        <end position="36"/>
    </location>
</feature>
<dbReference type="PROSITE" id="PS51194">
    <property type="entry name" value="HELICASE_CTER"/>
    <property type="match status" value="1"/>
</dbReference>
<dbReference type="SMART" id="SM00487">
    <property type="entry name" value="DEXDc"/>
    <property type="match status" value="1"/>
</dbReference>
<proteinExistence type="inferred from homology"/>
<dbReference type="InterPro" id="IPR001650">
    <property type="entry name" value="Helicase_C-like"/>
</dbReference>
<gene>
    <name evidence="11" type="ORF">ACA1_193240</name>
</gene>
<dbReference type="EMBL" id="KB008052">
    <property type="protein sequence ID" value="ELR14521.1"/>
    <property type="molecule type" value="Genomic_DNA"/>
</dbReference>
<evidence type="ECO:0000256" key="5">
    <source>
        <dbReference type="PROSITE-ProRule" id="PRU00552"/>
    </source>
</evidence>
<reference evidence="11 12" key="1">
    <citation type="journal article" date="2013" name="Genome Biol.">
        <title>Genome of Acanthamoeba castellanii highlights extensive lateral gene transfer and early evolution of tyrosine kinase signaling.</title>
        <authorList>
            <person name="Clarke M."/>
            <person name="Lohan A.J."/>
            <person name="Liu B."/>
            <person name="Lagkouvardos I."/>
            <person name="Roy S."/>
            <person name="Zafar N."/>
            <person name="Bertelli C."/>
            <person name="Schilde C."/>
            <person name="Kianianmomeni A."/>
            <person name="Burglin T.R."/>
            <person name="Frech C."/>
            <person name="Turcotte B."/>
            <person name="Kopec K.O."/>
            <person name="Synnott J.M."/>
            <person name="Choo C."/>
            <person name="Paponov I."/>
            <person name="Finkler A."/>
            <person name="Soon Heng Tan C."/>
            <person name="Hutchins A.P."/>
            <person name="Weinmeier T."/>
            <person name="Rattei T."/>
            <person name="Chu J.S."/>
            <person name="Gimenez G."/>
            <person name="Irimia M."/>
            <person name="Rigden D.J."/>
            <person name="Fitzpatrick D.A."/>
            <person name="Lorenzo-Morales J."/>
            <person name="Bateman A."/>
            <person name="Chiu C.H."/>
            <person name="Tang P."/>
            <person name="Hegemann P."/>
            <person name="Fromm H."/>
            <person name="Raoult D."/>
            <person name="Greub G."/>
            <person name="Miranda-Saavedra D."/>
            <person name="Chen N."/>
            <person name="Nash P."/>
            <person name="Ginger M.L."/>
            <person name="Horn M."/>
            <person name="Schaap P."/>
            <person name="Caler L."/>
            <person name="Loftus B."/>
        </authorList>
    </citation>
    <scope>NUCLEOTIDE SEQUENCE [LARGE SCALE GENOMIC DNA]</scope>
    <source>
        <strain evidence="11 12">Neff</strain>
    </source>
</reference>
<dbReference type="GO" id="GO:0003676">
    <property type="term" value="F:nucleic acid binding"/>
    <property type="evidence" value="ECO:0007669"/>
    <property type="project" value="InterPro"/>
</dbReference>
<dbReference type="PANTHER" id="PTHR47959">
    <property type="entry name" value="ATP-DEPENDENT RNA HELICASE RHLE-RELATED"/>
    <property type="match status" value="1"/>
</dbReference>
<evidence type="ECO:0000259" key="10">
    <source>
        <dbReference type="PROSITE" id="PS51195"/>
    </source>
</evidence>
<dbReference type="PROSITE" id="PS51195">
    <property type="entry name" value="Q_MOTIF"/>
    <property type="match status" value="1"/>
</dbReference>
<dbReference type="InterPro" id="IPR014014">
    <property type="entry name" value="RNA_helicase_DEAD_Q_motif"/>
</dbReference>
<dbReference type="OMA" id="WRDREAN"/>
<comment type="similarity">
    <text evidence="6">Belongs to the DEAD box helicase family.</text>
</comment>
<dbReference type="OrthoDB" id="434041at2759"/>
<keyword evidence="4 6" id="KW-0067">ATP-binding</keyword>
<feature type="domain" description="Helicase C-terminal" evidence="9">
    <location>
        <begin position="277"/>
        <end position="421"/>
    </location>
</feature>
<dbReference type="PROSITE" id="PS51192">
    <property type="entry name" value="HELICASE_ATP_BIND_1"/>
    <property type="match status" value="1"/>
</dbReference>
<dbReference type="SUPFAM" id="SSF52540">
    <property type="entry name" value="P-loop containing nucleoside triphosphate hydrolases"/>
    <property type="match status" value="1"/>
</dbReference>
<sequence length="470" mass="50493">MDEAAAEEGAVISVARGGEEGGEKERQKPQADDGRENGGGGVDFSGLLLSPAVVRGLTQAGYLRPSPIQLRAIPIARCGVDVIGQAQSGTGKTCVFGVVAVEAVSADLPALQALLLAPTREIALQTLAVVRALGKYVKGLRCEAFVGGTPQALDPPRLRATHIAVATPGRARALLADGVEAQRVRVVVLDEADKLLDTNLREQTLDILGVLPQAKQVLAFSATYRADLLDTLHGLMRSPQHIILSTDTLTVKDIRQYYAVVPGKGTPFMVFNEKAKTLMNLFDKLPFQQALVFTNDKARGQQLADRLSDRGWPAAFLAGAQLQHIRAHTMAAFREVKLRILVSTDLVARGVDVERINLVVNLDVPYDAETYLHRVGRTGRFGAQGVAVTLVTEKERPELLSLAAATGAAPEPLPRELGGPAPATAATERPATAKSAAAADSERAHRRHMRPRDRQRRAKAKKTETKMKNL</sequence>
<dbReference type="InterPro" id="IPR011545">
    <property type="entry name" value="DEAD/DEAH_box_helicase_dom"/>
</dbReference>
<dbReference type="GO" id="GO:0003724">
    <property type="term" value="F:RNA helicase activity"/>
    <property type="evidence" value="ECO:0007669"/>
    <property type="project" value="InterPro"/>
</dbReference>
<feature type="region of interest" description="Disordered" evidence="7">
    <location>
        <begin position="1"/>
        <end position="37"/>
    </location>
</feature>
<evidence type="ECO:0000313" key="11">
    <source>
        <dbReference type="EMBL" id="ELR14521.1"/>
    </source>
</evidence>
<dbReference type="Pfam" id="PF00271">
    <property type="entry name" value="Helicase_C"/>
    <property type="match status" value="1"/>
</dbReference>
<feature type="region of interest" description="Disordered" evidence="7">
    <location>
        <begin position="406"/>
        <end position="470"/>
    </location>
</feature>
<dbReference type="VEuPathDB" id="AmoebaDB:ACA1_193240"/>
<keyword evidence="12" id="KW-1185">Reference proteome</keyword>
<dbReference type="KEGG" id="acan:ACA1_193240"/>
<dbReference type="InterPro" id="IPR000629">
    <property type="entry name" value="RNA-helicase_DEAD-box_CS"/>
</dbReference>
<keyword evidence="2 6" id="KW-0378">Hydrolase</keyword>
<dbReference type="SMART" id="SM00490">
    <property type="entry name" value="HELICc"/>
    <property type="match status" value="1"/>
</dbReference>
<dbReference type="GO" id="GO:0005829">
    <property type="term" value="C:cytosol"/>
    <property type="evidence" value="ECO:0007669"/>
    <property type="project" value="TreeGrafter"/>
</dbReference>
<evidence type="ECO:0000256" key="1">
    <source>
        <dbReference type="ARBA" id="ARBA00022741"/>
    </source>
</evidence>
<dbReference type="CDD" id="cd18787">
    <property type="entry name" value="SF2_C_DEAD"/>
    <property type="match status" value="1"/>
</dbReference>
<keyword evidence="1 6" id="KW-0547">Nucleotide-binding</keyword>
<dbReference type="Gene3D" id="3.40.50.300">
    <property type="entry name" value="P-loop containing nucleotide triphosphate hydrolases"/>
    <property type="match status" value="2"/>
</dbReference>
<feature type="compositionally biased region" description="Basic residues" evidence="7">
    <location>
        <begin position="444"/>
        <end position="460"/>
    </location>
</feature>
<evidence type="ECO:0000259" key="8">
    <source>
        <dbReference type="PROSITE" id="PS51192"/>
    </source>
</evidence>
<dbReference type="InterPro" id="IPR050079">
    <property type="entry name" value="DEAD_box_RNA_helicase"/>
</dbReference>
<keyword evidence="3 6" id="KW-0347">Helicase</keyword>
<dbReference type="GO" id="GO:0016787">
    <property type="term" value="F:hydrolase activity"/>
    <property type="evidence" value="ECO:0007669"/>
    <property type="project" value="UniProtKB-KW"/>
</dbReference>
<dbReference type="PANTHER" id="PTHR47959:SF13">
    <property type="entry name" value="ATP-DEPENDENT RNA HELICASE RHLE"/>
    <property type="match status" value="1"/>
</dbReference>
<feature type="compositionally biased region" description="Low complexity" evidence="7">
    <location>
        <begin position="420"/>
        <end position="439"/>
    </location>
</feature>
<dbReference type="Pfam" id="PF00270">
    <property type="entry name" value="DEAD"/>
    <property type="match status" value="1"/>
</dbReference>
<name>L8GQW6_ACACF</name>
<accession>L8GQW6</accession>
<dbReference type="PROSITE" id="PS00039">
    <property type="entry name" value="DEAD_ATP_HELICASE"/>
    <property type="match status" value="1"/>
</dbReference>
<evidence type="ECO:0000256" key="7">
    <source>
        <dbReference type="SAM" id="MobiDB-lite"/>
    </source>
</evidence>
<protein>
    <submittedName>
        <fullName evidence="11">DEAD/DEAH box helicase domain containing protein</fullName>
    </submittedName>
</protein>
<dbReference type="RefSeq" id="XP_004336534.1">
    <property type="nucleotide sequence ID" value="XM_004336486.1"/>
</dbReference>
<dbReference type="Proteomes" id="UP000011083">
    <property type="component" value="Unassembled WGS sequence"/>
</dbReference>
<evidence type="ECO:0000256" key="4">
    <source>
        <dbReference type="ARBA" id="ARBA00022840"/>
    </source>
</evidence>
<organism evidence="11 12">
    <name type="scientific">Acanthamoeba castellanii (strain ATCC 30010 / Neff)</name>
    <dbReference type="NCBI Taxonomy" id="1257118"/>
    <lineage>
        <taxon>Eukaryota</taxon>
        <taxon>Amoebozoa</taxon>
        <taxon>Discosea</taxon>
        <taxon>Longamoebia</taxon>
        <taxon>Centramoebida</taxon>
        <taxon>Acanthamoebidae</taxon>
        <taxon>Acanthamoeba</taxon>
    </lineage>
</organism>
<dbReference type="InterPro" id="IPR027417">
    <property type="entry name" value="P-loop_NTPase"/>
</dbReference>
<feature type="domain" description="DEAD-box RNA helicase Q" evidence="10">
    <location>
        <begin position="42"/>
        <end position="70"/>
    </location>
</feature>
<evidence type="ECO:0000259" key="9">
    <source>
        <dbReference type="PROSITE" id="PS51194"/>
    </source>
</evidence>
<evidence type="ECO:0000313" key="12">
    <source>
        <dbReference type="Proteomes" id="UP000011083"/>
    </source>
</evidence>
<dbReference type="AlphaFoldDB" id="L8GQW6"/>
<dbReference type="GeneID" id="14915134"/>
<evidence type="ECO:0000256" key="6">
    <source>
        <dbReference type="RuleBase" id="RU000492"/>
    </source>
</evidence>
<feature type="compositionally biased region" description="Basic and acidic residues" evidence="7">
    <location>
        <begin position="461"/>
        <end position="470"/>
    </location>
</feature>
<dbReference type="STRING" id="1257118.L8GQW6"/>
<dbReference type="InterPro" id="IPR014001">
    <property type="entry name" value="Helicase_ATP-bd"/>
</dbReference>
<evidence type="ECO:0000256" key="2">
    <source>
        <dbReference type="ARBA" id="ARBA00022801"/>
    </source>
</evidence>
<evidence type="ECO:0000256" key="3">
    <source>
        <dbReference type="ARBA" id="ARBA00022806"/>
    </source>
</evidence>
<feature type="domain" description="Helicase ATP-binding" evidence="8">
    <location>
        <begin position="73"/>
        <end position="242"/>
    </location>
</feature>
<feature type="short sequence motif" description="Q motif" evidence="5">
    <location>
        <begin position="42"/>
        <end position="70"/>
    </location>
</feature>